<dbReference type="EMBL" id="SPQU01000012">
    <property type="protein sequence ID" value="TFV35940.1"/>
    <property type="molecule type" value="Genomic_DNA"/>
</dbReference>
<keyword evidence="2" id="KW-0238">DNA-binding</keyword>
<dbReference type="InterPro" id="IPR039420">
    <property type="entry name" value="WalR-like"/>
</dbReference>
<evidence type="ECO:0000313" key="9">
    <source>
        <dbReference type="Proteomes" id="UP000298225"/>
    </source>
</evidence>
<dbReference type="SUPFAM" id="SSF52172">
    <property type="entry name" value="CheY-like"/>
    <property type="match status" value="1"/>
</dbReference>
<accession>A0A4Y9KX93</accession>
<dbReference type="RefSeq" id="WP_135166433.1">
    <property type="nucleotide sequence ID" value="NZ_SPQS01000019.1"/>
</dbReference>
<dbReference type="PANTHER" id="PTHR43214:SF43">
    <property type="entry name" value="TWO-COMPONENT RESPONSE REGULATOR"/>
    <property type="match status" value="1"/>
</dbReference>
<keyword evidence="1 3" id="KW-0597">Phosphoprotein</keyword>
<dbReference type="Proteomes" id="UP000297700">
    <property type="component" value="Unassembled WGS sequence"/>
</dbReference>
<dbReference type="InterPro" id="IPR016032">
    <property type="entry name" value="Sig_transdc_resp-reg_C-effctor"/>
</dbReference>
<accession>A0A4Y9NW54</accession>
<dbReference type="InterPro" id="IPR011006">
    <property type="entry name" value="CheY-like_superfamily"/>
</dbReference>
<dbReference type="GO" id="GO:0000160">
    <property type="term" value="P:phosphorelay signal transduction system"/>
    <property type="evidence" value="ECO:0007669"/>
    <property type="project" value="InterPro"/>
</dbReference>
<dbReference type="Pfam" id="PF00072">
    <property type="entry name" value="Response_reg"/>
    <property type="match status" value="1"/>
</dbReference>
<evidence type="ECO:0000259" key="5">
    <source>
        <dbReference type="PROSITE" id="PS50110"/>
    </source>
</evidence>
<dbReference type="PROSITE" id="PS50043">
    <property type="entry name" value="HTH_LUXR_2"/>
    <property type="match status" value="1"/>
</dbReference>
<dbReference type="GO" id="GO:0006355">
    <property type="term" value="P:regulation of DNA-templated transcription"/>
    <property type="evidence" value="ECO:0007669"/>
    <property type="project" value="InterPro"/>
</dbReference>
<reference evidence="6 9" key="1">
    <citation type="submission" date="2019-03" db="EMBL/GenBank/DDBJ databases">
        <title>Bradyrhizobium strains diversity isolated from Chamaecrista fasciculata.</title>
        <authorList>
            <person name="Urquiaga M.C.O."/>
            <person name="Hungria M."/>
            <person name="Delamuta J.R.M."/>
        </authorList>
    </citation>
    <scope>NUCLEOTIDE SEQUENCE [LARGE SCALE GENOMIC DNA]</scope>
    <source>
        <strain evidence="6 9">CNPSo 3424</strain>
    </source>
</reference>
<dbReference type="Proteomes" id="UP000298225">
    <property type="component" value="Unassembled WGS sequence"/>
</dbReference>
<evidence type="ECO:0000256" key="2">
    <source>
        <dbReference type="ARBA" id="ARBA00023125"/>
    </source>
</evidence>
<dbReference type="Pfam" id="PF00196">
    <property type="entry name" value="GerE"/>
    <property type="match status" value="1"/>
</dbReference>
<dbReference type="PROSITE" id="PS50110">
    <property type="entry name" value="RESPONSE_REGULATORY"/>
    <property type="match status" value="1"/>
</dbReference>
<dbReference type="InterPro" id="IPR058245">
    <property type="entry name" value="NreC/VraR/RcsB-like_REC"/>
</dbReference>
<gene>
    <name evidence="7" type="ORF">E4K64_28385</name>
    <name evidence="6" type="ORF">E4K66_24455</name>
</gene>
<dbReference type="Gene3D" id="3.40.50.2300">
    <property type="match status" value="1"/>
</dbReference>
<evidence type="ECO:0000256" key="3">
    <source>
        <dbReference type="PROSITE-ProRule" id="PRU00169"/>
    </source>
</evidence>
<dbReference type="EMBL" id="SPQS01000019">
    <property type="protein sequence ID" value="TFV70903.1"/>
    <property type="molecule type" value="Genomic_DNA"/>
</dbReference>
<dbReference type="SMART" id="SM00448">
    <property type="entry name" value="REC"/>
    <property type="match status" value="1"/>
</dbReference>
<feature type="modified residue" description="4-aspartylphosphate" evidence="3">
    <location>
        <position position="60"/>
    </location>
</feature>
<evidence type="ECO:0000313" key="8">
    <source>
        <dbReference type="Proteomes" id="UP000297700"/>
    </source>
</evidence>
<feature type="domain" description="Response regulatory" evidence="5">
    <location>
        <begin position="10"/>
        <end position="125"/>
    </location>
</feature>
<dbReference type="CDD" id="cd17535">
    <property type="entry name" value="REC_NarL-like"/>
    <property type="match status" value="1"/>
</dbReference>
<keyword evidence="9" id="KW-1185">Reference proteome</keyword>
<dbReference type="InterPro" id="IPR000792">
    <property type="entry name" value="Tscrpt_reg_LuxR_C"/>
</dbReference>
<evidence type="ECO:0000313" key="6">
    <source>
        <dbReference type="EMBL" id="TFV35940.1"/>
    </source>
</evidence>
<proteinExistence type="predicted"/>
<dbReference type="GO" id="GO:0003677">
    <property type="term" value="F:DNA binding"/>
    <property type="evidence" value="ECO:0007669"/>
    <property type="project" value="UniProtKB-KW"/>
</dbReference>
<dbReference type="SMART" id="SM00421">
    <property type="entry name" value="HTH_LUXR"/>
    <property type="match status" value="1"/>
</dbReference>
<reference evidence="7 8" key="2">
    <citation type="submission" date="2019-03" db="EMBL/GenBank/DDBJ databases">
        <title>Bradyrhizobium strains diversity.</title>
        <authorList>
            <person name="Urquiaga M.C.O."/>
            <person name="Hungria M."/>
            <person name="Delamuta J.R.M."/>
            <person name="Klepa M.S."/>
        </authorList>
    </citation>
    <scope>NUCLEOTIDE SEQUENCE [LARGE SCALE GENOMIC DNA]</scope>
    <source>
        <strain evidence="7 8">CNPSo 3426</strain>
    </source>
</reference>
<dbReference type="SUPFAM" id="SSF46894">
    <property type="entry name" value="C-terminal effector domain of the bipartite response regulators"/>
    <property type="match status" value="1"/>
</dbReference>
<dbReference type="OrthoDB" id="9808843at2"/>
<dbReference type="CDD" id="cd06170">
    <property type="entry name" value="LuxR_C_like"/>
    <property type="match status" value="1"/>
</dbReference>
<organism evidence="6 9">
    <name type="scientific">Bradyrhizobium frederickii</name>
    <dbReference type="NCBI Taxonomy" id="2560054"/>
    <lineage>
        <taxon>Bacteria</taxon>
        <taxon>Pseudomonadati</taxon>
        <taxon>Pseudomonadota</taxon>
        <taxon>Alphaproteobacteria</taxon>
        <taxon>Hyphomicrobiales</taxon>
        <taxon>Nitrobacteraceae</taxon>
        <taxon>Bradyrhizobium</taxon>
    </lineage>
</organism>
<dbReference type="InterPro" id="IPR001789">
    <property type="entry name" value="Sig_transdc_resp-reg_receiver"/>
</dbReference>
<dbReference type="PANTHER" id="PTHR43214">
    <property type="entry name" value="TWO-COMPONENT RESPONSE REGULATOR"/>
    <property type="match status" value="1"/>
</dbReference>
<protein>
    <submittedName>
        <fullName evidence="6">Response regulator transcription factor</fullName>
    </submittedName>
</protein>
<name>A0A4Y9KX93_9BRAD</name>
<sequence>MQETAKPGTRVLIVDDHPVVLSGCRTLFASDHSIRIEEATDAKSGHRAYVSKRPDVAVIDISLPDVSGFELMRRIRKDDPDAKIIMFSMNDDPAFVVRAVELGAQGYVSKGDDPRILLKAVRKVVAGDNFISPQLAEAVTFSGAAIKANPASQMTPRELEILRLLGRGDKIVEVAKALGISYKTVANTTSLLKQKLGAKNHSDLIRIAVEIGMN</sequence>
<evidence type="ECO:0000259" key="4">
    <source>
        <dbReference type="PROSITE" id="PS50043"/>
    </source>
</evidence>
<dbReference type="PRINTS" id="PR00038">
    <property type="entry name" value="HTHLUXR"/>
</dbReference>
<dbReference type="AlphaFoldDB" id="A0A4Y9KX93"/>
<feature type="domain" description="HTH luxR-type" evidence="4">
    <location>
        <begin position="147"/>
        <end position="212"/>
    </location>
</feature>
<evidence type="ECO:0000256" key="1">
    <source>
        <dbReference type="ARBA" id="ARBA00022553"/>
    </source>
</evidence>
<evidence type="ECO:0000313" key="7">
    <source>
        <dbReference type="EMBL" id="TFV70903.1"/>
    </source>
</evidence>
<comment type="caution">
    <text evidence="6">The sequence shown here is derived from an EMBL/GenBank/DDBJ whole genome shotgun (WGS) entry which is preliminary data.</text>
</comment>